<feature type="chain" id="PRO_5038597986" evidence="3">
    <location>
        <begin position="20"/>
        <end position="356"/>
    </location>
</feature>
<dbReference type="InterPro" id="IPR050902">
    <property type="entry name" value="ABC_Transporter_SBP"/>
</dbReference>
<name>A0A5N5W0G4_STRMB</name>
<feature type="region of interest" description="Disordered" evidence="2">
    <location>
        <begin position="23"/>
        <end position="42"/>
    </location>
</feature>
<comment type="similarity">
    <text evidence="1">Belongs to the bacterial solute-binding protein 8 family.</text>
</comment>
<dbReference type="OrthoDB" id="9797850at2"/>
<evidence type="ECO:0000313" key="6">
    <source>
        <dbReference type="Proteomes" id="UP000327000"/>
    </source>
</evidence>
<dbReference type="AlphaFoldDB" id="A0A5N5W0G4"/>
<reference evidence="5 6" key="1">
    <citation type="journal article" date="2019" name="Microb. Cell Fact.">
        <title>Exploring novel herbicidin analogues by transcriptional regulator overexpression and MS/MS molecular networking.</title>
        <authorList>
            <person name="Shi Y."/>
            <person name="Gu R."/>
            <person name="Li Y."/>
            <person name="Wang X."/>
            <person name="Ren W."/>
            <person name="Li X."/>
            <person name="Wang L."/>
            <person name="Xie Y."/>
            <person name="Hong B."/>
        </authorList>
    </citation>
    <scope>NUCLEOTIDE SEQUENCE [LARGE SCALE GENOMIC DNA]</scope>
    <source>
        <strain evidence="5 6">US-43</strain>
    </source>
</reference>
<dbReference type="EMBL" id="VOKX01000111">
    <property type="protein sequence ID" value="KAB7834942.1"/>
    <property type="molecule type" value="Genomic_DNA"/>
</dbReference>
<feature type="signal peptide" evidence="3">
    <location>
        <begin position="1"/>
        <end position="19"/>
    </location>
</feature>
<evidence type="ECO:0000256" key="3">
    <source>
        <dbReference type="SAM" id="SignalP"/>
    </source>
</evidence>
<accession>A0A5N5W0G4</accession>
<comment type="caution">
    <text evidence="5">The sequence shown here is derived from an EMBL/GenBank/DDBJ whole genome shotgun (WGS) entry which is preliminary data.</text>
</comment>
<evidence type="ECO:0000256" key="1">
    <source>
        <dbReference type="ARBA" id="ARBA00008814"/>
    </source>
</evidence>
<dbReference type="PROSITE" id="PS51257">
    <property type="entry name" value="PROKAR_LIPOPROTEIN"/>
    <property type="match status" value="1"/>
</dbReference>
<proteinExistence type="inferred from homology"/>
<dbReference type="Pfam" id="PF01497">
    <property type="entry name" value="Peripla_BP_2"/>
    <property type="match status" value="1"/>
</dbReference>
<feature type="domain" description="Fe/B12 periplasmic-binding" evidence="4">
    <location>
        <begin position="64"/>
        <end position="354"/>
    </location>
</feature>
<dbReference type="SUPFAM" id="SSF53807">
    <property type="entry name" value="Helical backbone' metal receptor"/>
    <property type="match status" value="1"/>
</dbReference>
<evidence type="ECO:0000259" key="4">
    <source>
        <dbReference type="PROSITE" id="PS50983"/>
    </source>
</evidence>
<protein>
    <submittedName>
        <fullName evidence="5">ABC transporter substrate-binding protein</fullName>
    </submittedName>
</protein>
<dbReference type="Gene3D" id="3.40.50.1980">
    <property type="entry name" value="Nitrogenase molybdenum iron protein domain"/>
    <property type="match status" value="2"/>
</dbReference>
<organism evidence="5 6">
    <name type="scientific">Streptomyces mobaraensis</name>
    <name type="common">Streptoverticillium mobaraense</name>
    <dbReference type="NCBI Taxonomy" id="35621"/>
    <lineage>
        <taxon>Bacteria</taxon>
        <taxon>Bacillati</taxon>
        <taxon>Actinomycetota</taxon>
        <taxon>Actinomycetes</taxon>
        <taxon>Kitasatosporales</taxon>
        <taxon>Streptomycetaceae</taxon>
        <taxon>Streptomyces</taxon>
    </lineage>
</organism>
<evidence type="ECO:0000313" key="5">
    <source>
        <dbReference type="EMBL" id="KAB7834942.1"/>
    </source>
</evidence>
<dbReference type="RefSeq" id="WP_152265491.1">
    <property type="nucleotide sequence ID" value="NZ_VOKX01000111.1"/>
</dbReference>
<dbReference type="InterPro" id="IPR002491">
    <property type="entry name" value="ABC_transptr_periplasmic_BD"/>
</dbReference>
<keyword evidence="3" id="KW-0732">Signal</keyword>
<sequence length="356" mass="37382">MRPRAWCGVLAAVALTATACGGGGGNDGEAGKEGASGGSGGKGFPVSVQDCSGAKTTFDGPPKKIVTSNAAALELLLWLGAGDRIAGTGFPPGKGAVPRQFADQAAKVPVLGKTVIPKEKLLGSGADVYIDSFSSMKNMRGAGDAPTPEEFKAAGIKHIFLKSTACAAMNKSPRTDLSGIESDIEELGRVTGTSARAAELVADMRKKTDGVRDALKDVPEDKRPSYFLFDFDAGTKQPMAVCNRQVANAVITQGGGRNVFADCDGDFKPVGWEDVVAKNPDFIQLAVRNRGGEEANRKAFAEAEDFLRSFPATKDLKAVKEGRFLRIGSERTTIAGVRSADTVREIAHVLHPDKVK</sequence>
<keyword evidence="6" id="KW-1185">Reference proteome</keyword>
<evidence type="ECO:0000256" key="2">
    <source>
        <dbReference type="SAM" id="MobiDB-lite"/>
    </source>
</evidence>
<gene>
    <name evidence="5" type="ORF">FRZ00_28395</name>
</gene>
<dbReference type="PROSITE" id="PS50983">
    <property type="entry name" value="FE_B12_PBP"/>
    <property type="match status" value="1"/>
</dbReference>
<dbReference type="PANTHER" id="PTHR30535:SF7">
    <property type="entry name" value="IRON(III) DICITRATE-BINDING PROTEIN"/>
    <property type="match status" value="1"/>
</dbReference>
<dbReference type="PANTHER" id="PTHR30535">
    <property type="entry name" value="VITAMIN B12-BINDING PROTEIN"/>
    <property type="match status" value="1"/>
</dbReference>
<dbReference type="Proteomes" id="UP000327000">
    <property type="component" value="Unassembled WGS sequence"/>
</dbReference>